<dbReference type="PANTHER" id="PTHR42718:SF9">
    <property type="entry name" value="MAJOR FACILITATOR SUPERFAMILY MULTIDRUG TRANSPORTER MFSC"/>
    <property type="match status" value="1"/>
</dbReference>
<sequence>MASERAYEFLPHERPLMPGSPATPTHPMPRRIGYALIGVLIALTSGLSTGLLSANLPQIQGSLGLTNVEGAWITAAYSMTNVCTSFLLIKFRQQFGLQRITRVFLIGFVLVSALQVMVHSYQTELGMRALAGIVAAGFTPLGFFYIMQAMPAKARLGGMILGIGLGQVALPLARIISPFLLANGAIGNLYLFEFGLSLVCLGSMALLRLPPSETAPVFERLDFVTFALFAPGLALLIAVLVQGRIVWWSTPWLGYAMAGAIVLIGAAMLIEHNRANPMLNTRWMRTRGVLRLALVAAVVRILLSEQTFGSTGLLTVVGMGQDQLVTLNVVMAIATTIGVLASVATLNPQDLIKPVAISVALIAIGAWLDSDASNLTRPENLYVSQALIGFAAAYFLGPTMMAGILRALSKGPSHMVSFSAVLGIAQTLGGIGGAAFLGSLQVIREKMHSAELVLAIDPTNPQVAARLQQLGGAYGRVVGDPVLRQVQGTGLLAQQITREANILAFNDVFLVIAGLSVLSFIYVGGRWLYLKWKGINPLAGELEALQRMMANRT</sequence>
<feature type="transmembrane region" description="Helical" evidence="6">
    <location>
        <begin position="103"/>
        <end position="121"/>
    </location>
</feature>
<protein>
    <submittedName>
        <fullName evidence="7">MFS transporter</fullName>
    </submittedName>
</protein>
<evidence type="ECO:0000256" key="4">
    <source>
        <dbReference type="ARBA" id="ARBA00022989"/>
    </source>
</evidence>
<dbReference type="RefSeq" id="WP_379537034.1">
    <property type="nucleotide sequence ID" value="NZ_JBHSDR010000003.1"/>
</dbReference>
<dbReference type="Gene3D" id="1.20.1250.20">
    <property type="entry name" value="MFS general substrate transporter like domains"/>
    <property type="match status" value="1"/>
</dbReference>
<feature type="transmembrane region" description="Helical" evidence="6">
    <location>
        <begin position="420"/>
        <end position="443"/>
    </location>
</feature>
<evidence type="ECO:0000256" key="5">
    <source>
        <dbReference type="ARBA" id="ARBA00023136"/>
    </source>
</evidence>
<dbReference type="PANTHER" id="PTHR42718">
    <property type="entry name" value="MAJOR FACILITATOR SUPERFAMILY MULTIDRUG TRANSPORTER MFSC"/>
    <property type="match status" value="1"/>
</dbReference>
<feature type="transmembrane region" description="Helical" evidence="6">
    <location>
        <begin position="189"/>
        <end position="209"/>
    </location>
</feature>
<feature type="transmembrane region" description="Helical" evidence="6">
    <location>
        <begin position="32"/>
        <end position="52"/>
    </location>
</feature>
<feature type="transmembrane region" description="Helical" evidence="6">
    <location>
        <begin position="252"/>
        <end position="271"/>
    </location>
</feature>
<evidence type="ECO:0000256" key="3">
    <source>
        <dbReference type="ARBA" id="ARBA00022692"/>
    </source>
</evidence>
<feature type="transmembrane region" description="Helical" evidence="6">
    <location>
        <begin position="158"/>
        <end position="177"/>
    </location>
</feature>
<dbReference type="InterPro" id="IPR036259">
    <property type="entry name" value="MFS_trans_sf"/>
</dbReference>
<feature type="transmembrane region" description="Helical" evidence="6">
    <location>
        <begin position="127"/>
        <end position="146"/>
    </location>
</feature>
<accession>A0ABV8RKW1</accession>
<comment type="subcellular location">
    <subcellularLocation>
        <location evidence="1">Membrane</location>
        <topology evidence="1">Multi-pass membrane protein</topology>
    </subcellularLocation>
</comment>
<reference evidence="8" key="1">
    <citation type="journal article" date="2019" name="Int. J. Syst. Evol. Microbiol.">
        <title>The Global Catalogue of Microorganisms (GCM) 10K type strain sequencing project: providing services to taxonomists for standard genome sequencing and annotation.</title>
        <authorList>
            <consortium name="The Broad Institute Genomics Platform"/>
            <consortium name="The Broad Institute Genome Sequencing Center for Infectious Disease"/>
            <person name="Wu L."/>
            <person name="Ma J."/>
        </authorList>
    </citation>
    <scope>NUCLEOTIDE SEQUENCE [LARGE SCALE GENOMIC DNA]</scope>
    <source>
        <strain evidence="8">CGMCC 1.12989</strain>
    </source>
</reference>
<keyword evidence="3 6" id="KW-0812">Transmembrane</keyword>
<evidence type="ECO:0000313" key="8">
    <source>
        <dbReference type="Proteomes" id="UP001595828"/>
    </source>
</evidence>
<evidence type="ECO:0000313" key="7">
    <source>
        <dbReference type="EMBL" id="MFC4293540.1"/>
    </source>
</evidence>
<keyword evidence="4 6" id="KW-1133">Transmembrane helix</keyword>
<evidence type="ECO:0000256" key="1">
    <source>
        <dbReference type="ARBA" id="ARBA00004141"/>
    </source>
</evidence>
<proteinExistence type="predicted"/>
<organism evidence="7 8">
    <name type="scientific">Novosphingobium tardum</name>
    <dbReference type="NCBI Taxonomy" id="1538021"/>
    <lineage>
        <taxon>Bacteria</taxon>
        <taxon>Pseudomonadati</taxon>
        <taxon>Pseudomonadota</taxon>
        <taxon>Alphaproteobacteria</taxon>
        <taxon>Sphingomonadales</taxon>
        <taxon>Sphingomonadaceae</taxon>
        <taxon>Novosphingobium</taxon>
    </lineage>
</organism>
<feature type="transmembrane region" description="Helical" evidence="6">
    <location>
        <begin position="72"/>
        <end position="91"/>
    </location>
</feature>
<feature type="transmembrane region" description="Helical" evidence="6">
    <location>
        <begin position="292"/>
        <end position="318"/>
    </location>
</feature>
<evidence type="ECO:0000256" key="6">
    <source>
        <dbReference type="SAM" id="Phobius"/>
    </source>
</evidence>
<keyword evidence="8" id="KW-1185">Reference proteome</keyword>
<gene>
    <name evidence="7" type="ORF">ACFO0A_00550</name>
</gene>
<dbReference type="Proteomes" id="UP001595828">
    <property type="component" value="Unassembled WGS sequence"/>
</dbReference>
<feature type="transmembrane region" description="Helical" evidence="6">
    <location>
        <begin position="351"/>
        <end position="368"/>
    </location>
</feature>
<feature type="transmembrane region" description="Helical" evidence="6">
    <location>
        <begin position="221"/>
        <end position="240"/>
    </location>
</feature>
<feature type="transmembrane region" description="Helical" evidence="6">
    <location>
        <begin position="324"/>
        <end position="344"/>
    </location>
</feature>
<feature type="transmembrane region" description="Helical" evidence="6">
    <location>
        <begin position="508"/>
        <end position="529"/>
    </location>
</feature>
<keyword evidence="2" id="KW-0813">Transport</keyword>
<name>A0ABV8RKW1_9SPHN</name>
<dbReference type="Pfam" id="PF07690">
    <property type="entry name" value="MFS_1"/>
    <property type="match status" value="1"/>
</dbReference>
<dbReference type="InterPro" id="IPR011701">
    <property type="entry name" value="MFS"/>
</dbReference>
<dbReference type="SUPFAM" id="SSF103473">
    <property type="entry name" value="MFS general substrate transporter"/>
    <property type="match status" value="1"/>
</dbReference>
<feature type="transmembrane region" description="Helical" evidence="6">
    <location>
        <begin position="388"/>
        <end position="408"/>
    </location>
</feature>
<evidence type="ECO:0000256" key="2">
    <source>
        <dbReference type="ARBA" id="ARBA00022448"/>
    </source>
</evidence>
<keyword evidence="5 6" id="KW-0472">Membrane</keyword>
<dbReference type="EMBL" id="JBHSDR010000003">
    <property type="protein sequence ID" value="MFC4293540.1"/>
    <property type="molecule type" value="Genomic_DNA"/>
</dbReference>
<comment type="caution">
    <text evidence="7">The sequence shown here is derived from an EMBL/GenBank/DDBJ whole genome shotgun (WGS) entry which is preliminary data.</text>
</comment>